<evidence type="ECO:0000313" key="3">
    <source>
        <dbReference type="Proteomes" id="UP000807785"/>
    </source>
</evidence>
<evidence type="ECO:0000259" key="1">
    <source>
        <dbReference type="Pfam" id="PF08241"/>
    </source>
</evidence>
<dbReference type="SUPFAM" id="SSF53335">
    <property type="entry name" value="S-adenosyl-L-methionine-dependent methyltransferases"/>
    <property type="match status" value="1"/>
</dbReference>
<dbReference type="InterPro" id="IPR013216">
    <property type="entry name" value="Methyltransf_11"/>
</dbReference>
<accession>A0A9D7DZD8</accession>
<dbReference type="Gene3D" id="3.40.50.150">
    <property type="entry name" value="Vaccinia Virus protein VP39"/>
    <property type="match status" value="1"/>
</dbReference>
<feature type="domain" description="Methyltransferase type 11" evidence="1">
    <location>
        <begin position="43"/>
        <end position="91"/>
    </location>
</feature>
<sequence length="226" mass="25408">MEQVAADIFGFNALQIGLPQIDYLRANRIPFRFQCCAEQGAQVRASPEQQPFATHSIDLVMLPHVLEFAVNPHQILREVERVLVPEGHVLIAGFNPFSLWGAKRSVMRGQGPVPWCGTYLSVRRLKDWLALLGFETQAGAFGCYVPAVSQEKWLARWSFMAAAGDRWWPFAGAVYVVQAIKRVPGMRLIQPKWKDARARAGALAPAVQRNEAQHSLELERSRCSEQ</sequence>
<reference evidence="2" key="1">
    <citation type="submission" date="2020-10" db="EMBL/GenBank/DDBJ databases">
        <title>Connecting structure to function with the recovery of over 1000 high-quality activated sludge metagenome-assembled genomes encoding full-length rRNA genes using long-read sequencing.</title>
        <authorList>
            <person name="Singleton C.M."/>
            <person name="Petriglieri F."/>
            <person name="Kristensen J.M."/>
            <person name="Kirkegaard R.H."/>
            <person name="Michaelsen T.Y."/>
            <person name="Andersen M.H."/>
            <person name="Karst S.M."/>
            <person name="Dueholm M.S."/>
            <person name="Nielsen P.H."/>
            <person name="Albertsen M."/>
        </authorList>
    </citation>
    <scope>NUCLEOTIDE SEQUENCE</scope>
    <source>
        <strain evidence="2">Bjer_18-Q3-R1-45_BAT3C.347</strain>
    </source>
</reference>
<dbReference type="EMBL" id="JADJEV010000003">
    <property type="protein sequence ID" value="MBK6973621.1"/>
    <property type="molecule type" value="Genomic_DNA"/>
</dbReference>
<dbReference type="InterPro" id="IPR029063">
    <property type="entry name" value="SAM-dependent_MTases_sf"/>
</dbReference>
<evidence type="ECO:0000313" key="2">
    <source>
        <dbReference type="EMBL" id="MBK6973621.1"/>
    </source>
</evidence>
<dbReference type="GO" id="GO:0032259">
    <property type="term" value="P:methylation"/>
    <property type="evidence" value="ECO:0007669"/>
    <property type="project" value="UniProtKB-KW"/>
</dbReference>
<dbReference type="GO" id="GO:0008757">
    <property type="term" value="F:S-adenosylmethionine-dependent methyltransferase activity"/>
    <property type="evidence" value="ECO:0007669"/>
    <property type="project" value="InterPro"/>
</dbReference>
<protein>
    <submittedName>
        <fullName evidence="2">Class I SAM-dependent methyltransferase</fullName>
    </submittedName>
</protein>
<proteinExistence type="predicted"/>
<organism evidence="2 3">
    <name type="scientific">Candidatus Methylophosphatis roskildensis</name>
    <dbReference type="NCBI Taxonomy" id="2899263"/>
    <lineage>
        <taxon>Bacteria</taxon>
        <taxon>Pseudomonadati</taxon>
        <taxon>Pseudomonadota</taxon>
        <taxon>Betaproteobacteria</taxon>
        <taxon>Nitrosomonadales</taxon>
        <taxon>Sterolibacteriaceae</taxon>
        <taxon>Candidatus Methylophosphatis</taxon>
    </lineage>
</organism>
<comment type="caution">
    <text evidence="2">The sequence shown here is derived from an EMBL/GenBank/DDBJ whole genome shotgun (WGS) entry which is preliminary data.</text>
</comment>
<name>A0A9D7DZD8_9PROT</name>
<dbReference type="Pfam" id="PF08241">
    <property type="entry name" value="Methyltransf_11"/>
    <property type="match status" value="1"/>
</dbReference>
<keyword evidence="2" id="KW-0808">Transferase</keyword>
<keyword evidence="2" id="KW-0489">Methyltransferase</keyword>
<dbReference type="AlphaFoldDB" id="A0A9D7DZD8"/>
<gene>
    <name evidence="2" type="ORF">IPH26_11985</name>
</gene>
<dbReference type="Proteomes" id="UP000807785">
    <property type="component" value="Unassembled WGS sequence"/>
</dbReference>